<dbReference type="Pfam" id="PF01722">
    <property type="entry name" value="BolA"/>
    <property type="match status" value="1"/>
</dbReference>
<reference evidence="2" key="1">
    <citation type="submission" date="2013-04" db="EMBL/GenBank/DDBJ databases">
        <title>The Genome Sequence of Fonticula alba ATCC 38817.</title>
        <authorList>
            <consortium name="The Broad Institute Genomics Platform"/>
            <person name="Russ C."/>
            <person name="Cuomo C."/>
            <person name="Burger G."/>
            <person name="Gray M.W."/>
            <person name="Holland P.W.H."/>
            <person name="King N."/>
            <person name="Lang F.B.F."/>
            <person name="Roger A.J."/>
            <person name="Ruiz-Trillo I."/>
            <person name="Brown M."/>
            <person name="Walker B."/>
            <person name="Young S."/>
            <person name="Zeng Q."/>
            <person name="Gargeya S."/>
            <person name="Fitzgerald M."/>
            <person name="Haas B."/>
            <person name="Abouelleil A."/>
            <person name="Allen A.W."/>
            <person name="Alvarado L."/>
            <person name="Arachchi H.M."/>
            <person name="Berlin A.M."/>
            <person name="Chapman S.B."/>
            <person name="Gainer-Dewar J."/>
            <person name="Goldberg J."/>
            <person name="Griggs A."/>
            <person name="Gujja S."/>
            <person name="Hansen M."/>
            <person name="Howarth C."/>
            <person name="Imamovic A."/>
            <person name="Ireland A."/>
            <person name="Larimer J."/>
            <person name="McCowan C."/>
            <person name="Murphy C."/>
            <person name="Pearson M."/>
            <person name="Poon T.W."/>
            <person name="Priest M."/>
            <person name="Roberts A."/>
            <person name="Saif S."/>
            <person name="Shea T."/>
            <person name="Sisk P."/>
            <person name="Sykes S."/>
            <person name="Wortman J."/>
            <person name="Nusbaum C."/>
            <person name="Birren B."/>
        </authorList>
    </citation>
    <scope>NUCLEOTIDE SEQUENCE [LARGE SCALE GENOMIC DNA]</scope>
    <source>
        <strain evidence="2">ATCC 38817</strain>
    </source>
</reference>
<dbReference type="STRING" id="691883.A0A058Z7N5"/>
<accession>A0A058Z7N5</accession>
<gene>
    <name evidence="2" type="ORF">H696_03929</name>
</gene>
<dbReference type="OrthoDB" id="4983at2759"/>
<sequence>MFRSVLPVTSRFARATMSSVALPQGAQPVYTAINQKLVSALAPSFLVVRDDSRLHAGHAAMRGSPHRETHFDVTVVSDAFAGKTLIQRHRLIYGILAEELNEQQGGTVHALTITAKTPAEFDRTAK</sequence>
<evidence type="ECO:0000313" key="3">
    <source>
        <dbReference type="Proteomes" id="UP000030693"/>
    </source>
</evidence>
<dbReference type="Gene3D" id="3.30.300.90">
    <property type="entry name" value="BolA-like"/>
    <property type="match status" value="1"/>
</dbReference>
<comment type="similarity">
    <text evidence="1">Belongs to the BolA/IbaG family.</text>
</comment>
<dbReference type="PIRSF" id="PIRSF003113">
    <property type="entry name" value="BolA"/>
    <property type="match status" value="1"/>
</dbReference>
<dbReference type="GO" id="GO:0016226">
    <property type="term" value="P:iron-sulfur cluster assembly"/>
    <property type="evidence" value="ECO:0007669"/>
    <property type="project" value="TreeGrafter"/>
</dbReference>
<organism evidence="2">
    <name type="scientific">Fonticula alba</name>
    <name type="common">Slime mold</name>
    <dbReference type="NCBI Taxonomy" id="691883"/>
    <lineage>
        <taxon>Eukaryota</taxon>
        <taxon>Rotosphaerida</taxon>
        <taxon>Fonticulaceae</taxon>
        <taxon>Fonticula</taxon>
    </lineage>
</organism>
<dbReference type="InterPro" id="IPR036065">
    <property type="entry name" value="BolA-like_sf"/>
</dbReference>
<dbReference type="GeneID" id="20528654"/>
<dbReference type="OMA" id="CLGGFGK"/>
<proteinExistence type="inferred from homology"/>
<evidence type="ECO:0000313" key="2">
    <source>
        <dbReference type="EMBL" id="KCV69507.1"/>
    </source>
</evidence>
<keyword evidence="3" id="KW-1185">Reference proteome</keyword>
<dbReference type="AlphaFoldDB" id="A0A058Z7N5"/>
<dbReference type="SUPFAM" id="SSF82657">
    <property type="entry name" value="BolA-like"/>
    <property type="match status" value="1"/>
</dbReference>
<dbReference type="InterPro" id="IPR002634">
    <property type="entry name" value="BolA"/>
</dbReference>
<dbReference type="eggNOG" id="KOG2313">
    <property type="taxonomic scope" value="Eukaryota"/>
</dbReference>
<protein>
    <submittedName>
        <fullName evidence="2">BolA protein</fullName>
    </submittedName>
</protein>
<dbReference type="EMBL" id="KB932206">
    <property type="protein sequence ID" value="KCV69507.1"/>
    <property type="molecule type" value="Genomic_DNA"/>
</dbReference>
<name>A0A058Z7N5_FONAL</name>
<dbReference type="PANTHER" id="PTHR46230">
    <property type="match status" value="1"/>
</dbReference>
<dbReference type="PANTHER" id="PTHR46230:SF7">
    <property type="entry name" value="BOLA-LIKE PROTEIN 1"/>
    <property type="match status" value="1"/>
</dbReference>
<dbReference type="RefSeq" id="XP_009496072.1">
    <property type="nucleotide sequence ID" value="XM_009497797.1"/>
</dbReference>
<dbReference type="Proteomes" id="UP000030693">
    <property type="component" value="Unassembled WGS sequence"/>
</dbReference>
<evidence type="ECO:0000256" key="1">
    <source>
        <dbReference type="RuleBase" id="RU003860"/>
    </source>
</evidence>